<comment type="function">
    <text evidence="9">Zinc phosphodiesterase, which displays some tRNA 3'-processing endonuclease activity. Probably involved in tRNA maturation, by removing a 3'-trailer from precursor tRNA.</text>
</comment>
<feature type="active site" description="Proton acceptor" evidence="9">
    <location>
        <position position="66"/>
    </location>
</feature>
<dbReference type="InterPro" id="IPR036866">
    <property type="entry name" value="RibonucZ/Hydroxyglut_hydro"/>
</dbReference>
<comment type="subunit">
    <text evidence="2 9">Homodimer.</text>
</comment>
<accession>A0A497JIL5</accession>
<feature type="binding site" evidence="9">
    <location>
        <position position="211"/>
    </location>
    <ligand>
        <name>Zn(2+)</name>
        <dbReference type="ChEBI" id="CHEBI:29105"/>
        <label>2</label>
        <note>catalytic</note>
    </ligand>
</feature>
<dbReference type="Gene3D" id="3.60.15.10">
    <property type="entry name" value="Ribonuclease Z/Hydroxyacylglutathione hydrolase-like"/>
    <property type="match status" value="1"/>
</dbReference>
<evidence type="ECO:0000256" key="9">
    <source>
        <dbReference type="HAMAP-Rule" id="MF_01818"/>
    </source>
</evidence>
<organism evidence="10 11">
    <name type="scientific">Candidatus Iainarchaeum sp</name>
    <dbReference type="NCBI Taxonomy" id="3101447"/>
    <lineage>
        <taxon>Archaea</taxon>
        <taxon>Candidatus Iainarchaeota</taxon>
        <taxon>Candidatus Iainarchaeia</taxon>
        <taxon>Candidatus Iainarchaeales</taxon>
        <taxon>Candidatus Iainarchaeaceae</taxon>
        <taxon>Candidatus Iainarchaeum</taxon>
    </lineage>
</organism>
<proteinExistence type="inferred from homology"/>
<comment type="similarity">
    <text evidence="9">Belongs to the RNase Z family.</text>
</comment>
<feature type="binding site" evidence="9">
    <location>
        <position position="66"/>
    </location>
    <ligand>
        <name>Zn(2+)</name>
        <dbReference type="ChEBI" id="CHEBI:29105"/>
        <label>2</label>
        <note>catalytic</note>
    </ligand>
</feature>
<dbReference type="GO" id="GO:0042781">
    <property type="term" value="F:3'-tRNA processing endoribonuclease activity"/>
    <property type="evidence" value="ECO:0007669"/>
    <property type="project" value="UniProtKB-UniRule"/>
</dbReference>
<dbReference type="FunFam" id="3.60.15.10:FF:000002">
    <property type="entry name" value="Ribonuclease Z"/>
    <property type="match status" value="1"/>
</dbReference>
<dbReference type="GO" id="GO:0008270">
    <property type="term" value="F:zinc ion binding"/>
    <property type="evidence" value="ECO:0007669"/>
    <property type="project" value="UniProtKB-UniRule"/>
</dbReference>
<dbReference type="NCBIfam" id="TIGR02651">
    <property type="entry name" value="RNase_Z"/>
    <property type="match status" value="1"/>
</dbReference>
<keyword evidence="3 9" id="KW-0819">tRNA processing</keyword>
<evidence type="ECO:0000313" key="11">
    <source>
        <dbReference type="Proteomes" id="UP000277633"/>
    </source>
</evidence>
<keyword evidence="8 9" id="KW-0862">Zinc</keyword>
<keyword evidence="6 9" id="KW-0255">Endonuclease</keyword>
<evidence type="ECO:0000256" key="7">
    <source>
        <dbReference type="ARBA" id="ARBA00022801"/>
    </source>
</evidence>
<comment type="catalytic activity">
    <reaction evidence="1 9">
        <text>Endonucleolytic cleavage of RNA, removing extra 3' nucleotides from tRNA precursor, generating 3' termini of tRNAs. A 3'-hydroxy group is left at the tRNA terminus and a 5'-phosphoryl group is left at the trailer molecule.</text>
        <dbReference type="EC" id="3.1.26.11"/>
    </reaction>
</comment>
<dbReference type="Proteomes" id="UP000277633">
    <property type="component" value="Unassembled WGS sequence"/>
</dbReference>
<feature type="binding site" evidence="9">
    <location>
        <position position="62"/>
    </location>
    <ligand>
        <name>Zn(2+)</name>
        <dbReference type="ChEBI" id="CHEBI:29105"/>
        <label>1</label>
        <note>catalytic</note>
    </ligand>
</feature>
<dbReference type="NCBIfam" id="NF000801">
    <property type="entry name" value="PRK00055.1-3"/>
    <property type="match status" value="1"/>
</dbReference>
<dbReference type="PANTHER" id="PTHR46018:SF2">
    <property type="entry name" value="ZINC PHOSPHODIESTERASE ELAC PROTEIN 1"/>
    <property type="match status" value="1"/>
</dbReference>
<evidence type="ECO:0000256" key="5">
    <source>
        <dbReference type="ARBA" id="ARBA00022723"/>
    </source>
</evidence>
<gene>
    <name evidence="9" type="primary">rnz</name>
    <name evidence="10" type="ORF">DRO07_01880</name>
</gene>
<evidence type="ECO:0000313" key="10">
    <source>
        <dbReference type="EMBL" id="RLG69656.1"/>
    </source>
</evidence>
<keyword evidence="5 9" id="KW-0479">Metal-binding</keyword>
<name>A0A497JIL5_9ARCH</name>
<feature type="binding site" evidence="9">
    <location>
        <position position="269"/>
    </location>
    <ligand>
        <name>Zn(2+)</name>
        <dbReference type="ChEBI" id="CHEBI:29105"/>
        <label>2</label>
        <note>catalytic</note>
    </ligand>
</feature>
<feature type="binding site" evidence="9">
    <location>
        <position position="67"/>
    </location>
    <ligand>
        <name>Zn(2+)</name>
        <dbReference type="ChEBI" id="CHEBI:29105"/>
        <label>2</label>
        <note>catalytic</note>
    </ligand>
</feature>
<evidence type="ECO:0000256" key="1">
    <source>
        <dbReference type="ARBA" id="ARBA00000402"/>
    </source>
</evidence>
<dbReference type="HAMAP" id="MF_01818">
    <property type="entry name" value="RNase_Z_BN"/>
    <property type="match status" value="1"/>
</dbReference>
<dbReference type="CDD" id="cd07717">
    <property type="entry name" value="RNaseZ_ZiPD-like_MBL-fold"/>
    <property type="match status" value="1"/>
</dbReference>
<comment type="caution">
    <text evidence="10">The sequence shown here is derived from an EMBL/GenBank/DDBJ whole genome shotgun (WGS) entry which is preliminary data.</text>
</comment>
<evidence type="ECO:0000256" key="4">
    <source>
        <dbReference type="ARBA" id="ARBA00022722"/>
    </source>
</evidence>
<keyword evidence="7 9" id="KW-0378">Hydrolase</keyword>
<dbReference type="SUPFAM" id="SSF56281">
    <property type="entry name" value="Metallo-hydrolase/oxidoreductase"/>
    <property type="match status" value="1"/>
</dbReference>
<dbReference type="PANTHER" id="PTHR46018">
    <property type="entry name" value="ZINC PHOSPHODIESTERASE ELAC PROTEIN 1"/>
    <property type="match status" value="1"/>
</dbReference>
<dbReference type="EMBL" id="QMWO01000058">
    <property type="protein sequence ID" value="RLG69656.1"/>
    <property type="molecule type" value="Genomic_DNA"/>
</dbReference>
<reference evidence="10 11" key="1">
    <citation type="submission" date="2018-06" db="EMBL/GenBank/DDBJ databases">
        <title>Extensive metabolic versatility and redundancy in microbially diverse, dynamic hydrothermal sediments.</title>
        <authorList>
            <person name="Dombrowski N."/>
            <person name="Teske A."/>
            <person name="Baker B.J."/>
        </authorList>
    </citation>
    <scope>NUCLEOTIDE SEQUENCE [LARGE SCALE GENOMIC DNA]</scope>
    <source>
        <strain evidence="10">B9_G13</strain>
    </source>
</reference>
<dbReference type="EC" id="3.1.26.11" evidence="9"/>
<keyword evidence="4 9" id="KW-0540">Nuclease</keyword>
<evidence type="ECO:0000256" key="6">
    <source>
        <dbReference type="ARBA" id="ARBA00022759"/>
    </source>
</evidence>
<evidence type="ECO:0000256" key="8">
    <source>
        <dbReference type="ARBA" id="ARBA00022833"/>
    </source>
</evidence>
<dbReference type="Pfam" id="PF23023">
    <property type="entry name" value="Anti-Pycsar_Apyc1"/>
    <property type="match status" value="1"/>
</dbReference>
<feature type="binding site" evidence="9">
    <location>
        <position position="64"/>
    </location>
    <ligand>
        <name>Zn(2+)</name>
        <dbReference type="ChEBI" id="CHEBI:29105"/>
        <label>1</label>
        <note>catalytic</note>
    </ligand>
</feature>
<protein>
    <recommendedName>
        <fullName evidence="9">Ribonuclease Z</fullName>
        <shortName evidence="9">RNase Z</shortName>
        <ecNumber evidence="9">3.1.26.11</ecNumber>
    </recommendedName>
    <alternativeName>
        <fullName evidence="9">tRNA 3 endonuclease</fullName>
    </alternativeName>
    <alternativeName>
        <fullName evidence="9">tRNase Z</fullName>
    </alternativeName>
</protein>
<dbReference type="InterPro" id="IPR013471">
    <property type="entry name" value="RNase_Z/BN"/>
</dbReference>
<evidence type="ECO:0000256" key="3">
    <source>
        <dbReference type="ARBA" id="ARBA00022694"/>
    </source>
</evidence>
<comment type="cofactor">
    <cofactor evidence="9">
        <name>Zn(2+)</name>
        <dbReference type="ChEBI" id="CHEBI:29105"/>
    </cofactor>
    <text evidence="9">Binds 2 Zn(2+) ions.</text>
</comment>
<sequence>MELKLFFLGSSCSAPTKERNLTSIALQFKGKVFLFDCAEGTQQQMMKANVSYMKIDSIFFSHFHADHFLGLPGLLATMNMYERDTKLKIFGPKYIERRVELALKLAGLKPDFDIECIELKKGVVFREKDFHIEAFPVEHGVRCFGFVFKEEDKLGKFMREKAIALGVPIGPLFAKLQEGKEVRVGSKIVKPEQVMDYNRGRRGRKVSIVLDTRASNSYIKYIAESDILVHEAVFASDLMDRAIETFHSTAKEAAEIAKKAKCKRLYLTHFSTRYKSVKQLLEEAREVFKETYIGKDLLVLNLPLNPEERIVRK</sequence>
<evidence type="ECO:0000256" key="2">
    <source>
        <dbReference type="ARBA" id="ARBA00011738"/>
    </source>
</evidence>
<feature type="binding site" evidence="9">
    <location>
        <position position="211"/>
    </location>
    <ligand>
        <name>Zn(2+)</name>
        <dbReference type="ChEBI" id="CHEBI:29105"/>
        <label>1</label>
        <note>catalytic</note>
    </ligand>
</feature>
<dbReference type="AlphaFoldDB" id="A0A497JIL5"/>
<dbReference type="GO" id="GO:0042802">
    <property type="term" value="F:identical protein binding"/>
    <property type="evidence" value="ECO:0007669"/>
    <property type="project" value="UniProtKB-ARBA"/>
</dbReference>
<feature type="binding site" evidence="9">
    <location>
        <position position="139"/>
    </location>
    <ligand>
        <name>Zn(2+)</name>
        <dbReference type="ChEBI" id="CHEBI:29105"/>
        <label>1</label>
        <note>catalytic</note>
    </ligand>
</feature>